<keyword evidence="3" id="KW-1185">Reference proteome</keyword>
<feature type="transmembrane region" description="Helical" evidence="1">
    <location>
        <begin position="98"/>
        <end position="116"/>
    </location>
</feature>
<feature type="transmembrane region" description="Helical" evidence="1">
    <location>
        <begin position="206"/>
        <end position="225"/>
    </location>
</feature>
<organism evidence="2 3">
    <name type="scientific">Cellulomonas fimi</name>
    <dbReference type="NCBI Taxonomy" id="1708"/>
    <lineage>
        <taxon>Bacteria</taxon>
        <taxon>Bacillati</taxon>
        <taxon>Actinomycetota</taxon>
        <taxon>Actinomycetes</taxon>
        <taxon>Micrococcales</taxon>
        <taxon>Cellulomonadaceae</taxon>
        <taxon>Cellulomonas</taxon>
    </lineage>
</organism>
<feature type="transmembrane region" description="Helical" evidence="1">
    <location>
        <begin position="178"/>
        <end position="200"/>
    </location>
</feature>
<feature type="transmembrane region" description="Helical" evidence="1">
    <location>
        <begin position="20"/>
        <end position="41"/>
    </location>
</feature>
<dbReference type="AlphaFoldDB" id="A0A7Y0LZS9"/>
<dbReference type="Proteomes" id="UP000562124">
    <property type="component" value="Unassembled WGS sequence"/>
</dbReference>
<comment type="caution">
    <text evidence="2">The sequence shown here is derived from an EMBL/GenBank/DDBJ whole genome shotgun (WGS) entry which is preliminary data.</text>
</comment>
<evidence type="ECO:0000256" key="1">
    <source>
        <dbReference type="SAM" id="Phobius"/>
    </source>
</evidence>
<proteinExistence type="predicted"/>
<dbReference type="InterPro" id="IPR025495">
    <property type="entry name" value="DUF4386"/>
</dbReference>
<dbReference type="EMBL" id="JABCJJ010000020">
    <property type="protein sequence ID" value="NMR20946.1"/>
    <property type="molecule type" value="Genomic_DNA"/>
</dbReference>
<dbReference type="RefSeq" id="WP_169325325.1">
    <property type="nucleotide sequence ID" value="NZ_JABCJJ010000020.1"/>
</dbReference>
<evidence type="ECO:0000313" key="2">
    <source>
        <dbReference type="EMBL" id="NMR20946.1"/>
    </source>
</evidence>
<accession>A0A7Y0LZS9</accession>
<sequence>MNAIGASPTTAERSVRRGGLLAGTALLVMAVLAPFGALVAVEGLVTVGDAAATTADVMASHGLFVAGVVTLVAVIALDVVVSFALYRVLAPVHRAASALAAALRLAYSGVYLLAVLELVEVLRVLDTIDGGVATAAQQTQVAAGMTGFSDVWDAGLVLFGLHLLVLGVLAVRAPYVPSWLGVLLMVAGVGYAVDAVGTVLPIGLPVTVSTFTFVGELLLALWLVIRGRRITLGGARPSGPVAARHAEPSGVAR</sequence>
<dbReference type="Pfam" id="PF14329">
    <property type="entry name" value="DUF4386"/>
    <property type="match status" value="1"/>
</dbReference>
<protein>
    <submittedName>
        <fullName evidence="2">DUF4386 domain-containing protein</fullName>
    </submittedName>
</protein>
<evidence type="ECO:0000313" key="3">
    <source>
        <dbReference type="Proteomes" id="UP000562124"/>
    </source>
</evidence>
<feature type="transmembrane region" description="Helical" evidence="1">
    <location>
        <begin position="151"/>
        <end position="171"/>
    </location>
</feature>
<keyword evidence="1" id="KW-0812">Transmembrane</keyword>
<feature type="transmembrane region" description="Helical" evidence="1">
    <location>
        <begin position="61"/>
        <end position="86"/>
    </location>
</feature>
<keyword evidence="1" id="KW-1133">Transmembrane helix</keyword>
<name>A0A7Y0LZS9_CELFI</name>
<gene>
    <name evidence="2" type="ORF">HIR71_12075</name>
</gene>
<keyword evidence="1" id="KW-0472">Membrane</keyword>
<reference evidence="2 3" key="1">
    <citation type="submission" date="2020-04" db="EMBL/GenBank/DDBJ databases">
        <title>Sequencing and Assembly of C. fimi.</title>
        <authorList>
            <person name="Ramsey A.R."/>
        </authorList>
    </citation>
    <scope>NUCLEOTIDE SEQUENCE [LARGE SCALE GENOMIC DNA]</scope>
    <source>
        <strain evidence="2 3">SB</strain>
    </source>
</reference>